<dbReference type="GO" id="GO:0003941">
    <property type="term" value="F:L-serine ammonia-lyase activity"/>
    <property type="evidence" value="ECO:0007669"/>
    <property type="project" value="TreeGrafter"/>
</dbReference>
<dbReference type="GO" id="GO:0030170">
    <property type="term" value="F:pyridoxal phosphate binding"/>
    <property type="evidence" value="ECO:0007669"/>
    <property type="project" value="TreeGrafter"/>
</dbReference>
<keyword evidence="7" id="KW-1185">Reference proteome</keyword>
<name>A0A9P0AHA1_BEMTA</name>
<dbReference type="GO" id="GO:0000287">
    <property type="term" value="F:magnesium ion binding"/>
    <property type="evidence" value="ECO:0007669"/>
    <property type="project" value="TreeGrafter"/>
</dbReference>
<evidence type="ECO:0000259" key="5">
    <source>
        <dbReference type="Pfam" id="PF00291"/>
    </source>
</evidence>
<dbReference type="Proteomes" id="UP001152759">
    <property type="component" value="Chromosome 6"/>
</dbReference>
<dbReference type="Pfam" id="PF00291">
    <property type="entry name" value="PALP"/>
    <property type="match status" value="1"/>
</dbReference>
<dbReference type="KEGG" id="btab:109033873"/>
<dbReference type="GO" id="GO:0008721">
    <property type="term" value="F:D-serine ammonia-lyase activity"/>
    <property type="evidence" value="ECO:0007669"/>
    <property type="project" value="TreeGrafter"/>
</dbReference>
<dbReference type="PANTHER" id="PTHR43050:SF1">
    <property type="entry name" value="SERINE RACEMASE"/>
    <property type="match status" value="1"/>
</dbReference>
<dbReference type="InterPro" id="IPR036052">
    <property type="entry name" value="TrpB-like_PALP_sf"/>
</dbReference>
<evidence type="ECO:0000256" key="2">
    <source>
        <dbReference type="ARBA" id="ARBA00010869"/>
    </source>
</evidence>
<proteinExistence type="inferred from homology"/>
<feature type="domain" description="Tryptophan synthase beta chain-like PALP" evidence="5">
    <location>
        <begin position="29"/>
        <end position="327"/>
    </location>
</feature>
<evidence type="ECO:0000313" key="6">
    <source>
        <dbReference type="EMBL" id="CAH0391148.1"/>
    </source>
</evidence>
<dbReference type="FunFam" id="3.40.50.1100:FF:000005">
    <property type="entry name" value="Threonine dehydratase catabolic"/>
    <property type="match status" value="1"/>
</dbReference>
<dbReference type="InterPro" id="IPR001926">
    <property type="entry name" value="TrpB-like_PALP"/>
</dbReference>
<evidence type="ECO:0000256" key="3">
    <source>
        <dbReference type="ARBA" id="ARBA00022898"/>
    </source>
</evidence>
<evidence type="ECO:0000313" key="7">
    <source>
        <dbReference type="Proteomes" id="UP001152759"/>
    </source>
</evidence>
<keyword evidence="3" id="KW-0663">Pyridoxal phosphate</keyword>
<comment type="similarity">
    <text evidence="2">Belongs to the serine/threonine dehydratase family.</text>
</comment>
<evidence type="ECO:0000256" key="1">
    <source>
        <dbReference type="ARBA" id="ARBA00001933"/>
    </source>
</evidence>
<reference evidence="6" key="1">
    <citation type="submission" date="2021-12" db="EMBL/GenBank/DDBJ databases">
        <authorList>
            <person name="King R."/>
        </authorList>
    </citation>
    <scope>NUCLEOTIDE SEQUENCE</scope>
</reference>
<evidence type="ECO:0000256" key="4">
    <source>
        <dbReference type="ARBA" id="ARBA00023239"/>
    </source>
</evidence>
<accession>A0A9P0AHA1</accession>
<comment type="cofactor">
    <cofactor evidence="1">
        <name>pyridoxal 5'-phosphate</name>
        <dbReference type="ChEBI" id="CHEBI:597326"/>
    </cofactor>
</comment>
<dbReference type="CDD" id="cd01562">
    <property type="entry name" value="Thr-dehyd"/>
    <property type="match status" value="1"/>
</dbReference>
<keyword evidence="4" id="KW-0456">Lyase</keyword>
<dbReference type="Gene3D" id="3.40.50.1100">
    <property type="match status" value="2"/>
</dbReference>
<dbReference type="GO" id="GO:0005524">
    <property type="term" value="F:ATP binding"/>
    <property type="evidence" value="ECO:0007669"/>
    <property type="project" value="TreeGrafter"/>
</dbReference>
<sequence>MSLTGDKAATNRALVTLSDIQDAHERIKPFVHRTPLLTSGTLDALATRAVGASHIRVRLAFKSEHLQRVGAFKMRGATNAVRTHLAGAGASGTLWAVTHSSGNHAAAVASAARAVGARAAVVMPRTAPPIKKAAVADYGARIVDCEPTQAAREAAADRLIQELQAQGHVVKFVHPYDDELVIAGQGTLGLEMLEQAVTLGARGDDEPVLDMVVAPVGGGGMLSGVSAAVKGVDPRILVIGAEPEMADDAARSLESGVLQPAVTPPRTICDGLLTALSPLTLAHLQAHVGDVLTASEGEILAATRLVWERMKQLIEPSAAVGLAVVLNSPRFAQHVRRVAELRGDGAVEVRVGVVWTGGNVELASVVEAMNN</sequence>
<organism evidence="6 7">
    <name type="scientific">Bemisia tabaci</name>
    <name type="common">Sweetpotato whitefly</name>
    <name type="synonym">Aleurodes tabaci</name>
    <dbReference type="NCBI Taxonomy" id="7038"/>
    <lineage>
        <taxon>Eukaryota</taxon>
        <taxon>Metazoa</taxon>
        <taxon>Ecdysozoa</taxon>
        <taxon>Arthropoda</taxon>
        <taxon>Hexapoda</taxon>
        <taxon>Insecta</taxon>
        <taxon>Pterygota</taxon>
        <taxon>Neoptera</taxon>
        <taxon>Paraneoptera</taxon>
        <taxon>Hemiptera</taxon>
        <taxon>Sternorrhyncha</taxon>
        <taxon>Aleyrodoidea</taxon>
        <taxon>Aleyrodidae</taxon>
        <taxon>Aleyrodinae</taxon>
        <taxon>Bemisia</taxon>
    </lineage>
</organism>
<protein>
    <recommendedName>
        <fullName evidence="5">Tryptophan synthase beta chain-like PALP domain-containing protein</fullName>
    </recommendedName>
</protein>
<dbReference type="AlphaFoldDB" id="A0A9P0AHA1"/>
<dbReference type="GO" id="GO:0030378">
    <property type="term" value="F:serine racemase activity"/>
    <property type="evidence" value="ECO:0007669"/>
    <property type="project" value="TreeGrafter"/>
</dbReference>
<dbReference type="GO" id="GO:0018114">
    <property type="term" value="F:threonine racemase activity"/>
    <property type="evidence" value="ECO:0007669"/>
    <property type="project" value="TreeGrafter"/>
</dbReference>
<gene>
    <name evidence="6" type="ORF">BEMITA_LOCUS9795</name>
</gene>
<dbReference type="SUPFAM" id="SSF53686">
    <property type="entry name" value="Tryptophan synthase beta subunit-like PLP-dependent enzymes"/>
    <property type="match status" value="1"/>
</dbReference>
<dbReference type="GO" id="GO:0070179">
    <property type="term" value="P:D-serine biosynthetic process"/>
    <property type="evidence" value="ECO:0007669"/>
    <property type="project" value="TreeGrafter"/>
</dbReference>
<dbReference type="EMBL" id="OU963867">
    <property type="protein sequence ID" value="CAH0391148.1"/>
    <property type="molecule type" value="Genomic_DNA"/>
</dbReference>
<dbReference type="PANTHER" id="PTHR43050">
    <property type="entry name" value="SERINE / THREONINE RACEMASE FAMILY MEMBER"/>
    <property type="match status" value="1"/>
</dbReference>